<keyword evidence="7" id="KW-0347">Helicase</keyword>
<dbReference type="GO" id="GO:0016787">
    <property type="term" value="F:hydrolase activity"/>
    <property type="evidence" value="ECO:0007669"/>
    <property type="project" value="UniProtKB-KW"/>
</dbReference>
<dbReference type="PROSITE" id="PS50966">
    <property type="entry name" value="ZF_SWIM"/>
    <property type="match status" value="1"/>
</dbReference>
<reference evidence="7" key="1">
    <citation type="submission" date="2015-05" db="EMBL/GenBank/DDBJ databases">
        <authorList>
            <person name="Rattei Thomas"/>
        </authorList>
    </citation>
    <scope>NUCLEOTIDE SEQUENCE</scope>
    <source>
        <strain evidence="7">DC9</strain>
    </source>
</reference>
<evidence type="ECO:0000259" key="4">
    <source>
        <dbReference type="PROSITE" id="PS50966"/>
    </source>
</evidence>
<dbReference type="Gene3D" id="3.40.50.300">
    <property type="entry name" value="P-loop containing nucleotide triphosphate hydrolases"/>
    <property type="match status" value="1"/>
</dbReference>
<evidence type="ECO:0000256" key="2">
    <source>
        <dbReference type="PROSITE-ProRule" id="PRU00325"/>
    </source>
</evidence>
<keyword evidence="2" id="KW-0479">Metal-binding</keyword>
<keyword evidence="2" id="KW-0863">Zinc-finger</keyword>
<dbReference type="PROSITE" id="PS51194">
    <property type="entry name" value="HELICASE_CTER"/>
    <property type="match status" value="1"/>
</dbReference>
<gene>
    <name evidence="7" type="ORF">BN1224_DC9_CA_00060</name>
</gene>
<evidence type="ECO:0000256" key="3">
    <source>
        <dbReference type="SAM" id="MobiDB-lite"/>
    </source>
</evidence>
<evidence type="ECO:0000259" key="5">
    <source>
        <dbReference type="PROSITE" id="PS51192"/>
    </source>
</evidence>
<feature type="domain" description="Helicase ATP-binding" evidence="5">
    <location>
        <begin position="730"/>
        <end position="889"/>
    </location>
</feature>
<dbReference type="InterPro" id="IPR014001">
    <property type="entry name" value="Helicase_ATP-bd"/>
</dbReference>
<dbReference type="PROSITE" id="PS51192">
    <property type="entry name" value="HELICASE_ATP_BIND_1"/>
    <property type="match status" value="1"/>
</dbReference>
<dbReference type="SMART" id="SM00490">
    <property type="entry name" value="HELICc"/>
    <property type="match status" value="1"/>
</dbReference>
<feature type="domain" description="SWIM-type" evidence="4">
    <location>
        <begin position="49"/>
        <end position="83"/>
    </location>
</feature>
<dbReference type="InterPro" id="IPR000330">
    <property type="entry name" value="SNF2_N"/>
</dbReference>
<keyword evidence="7" id="KW-0547">Nucleotide-binding</keyword>
<evidence type="ECO:0000259" key="6">
    <source>
        <dbReference type="PROSITE" id="PS51194"/>
    </source>
</evidence>
<dbReference type="PANTHER" id="PTHR10799">
    <property type="entry name" value="SNF2/RAD54 HELICASE FAMILY"/>
    <property type="match status" value="1"/>
</dbReference>
<dbReference type="InterPro" id="IPR027417">
    <property type="entry name" value="P-loop_NTPase"/>
</dbReference>
<dbReference type="InterPro" id="IPR049730">
    <property type="entry name" value="SNF2/RAD54-like_C"/>
</dbReference>
<dbReference type="SMART" id="SM00487">
    <property type="entry name" value="DEXDc"/>
    <property type="match status" value="1"/>
</dbReference>
<keyword evidence="1" id="KW-0378">Hydrolase</keyword>
<feature type="compositionally biased region" description="Acidic residues" evidence="3">
    <location>
        <begin position="1193"/>
        <end position="1215"/>
    </location>
</feature>
<dbReference type="Gene3D" id="3.40.50.10810">
    <property type="entry name" value="Tandem AAA-ATPase domain"/>
    <property type="match status" value="1"/>
</dbReference>
<protein>
    <submittedName>
        <fullName evidence="7">Helicase, Snf2/Rad54 family</fullName>
    </submittedName>
</protein>
<proteinExistence type="predicted"/>
<dbReference type="EMBL" id="LN847057">
    <property type="protein sequence ID" value="CRI42958.1"/>
    <property type="molecule type" value="Genomic_DNA"/>
</dbReference>
<keyword evidence="7" id="KW-0067">ATP-binding</keyword>
<dbReference type="CDD" id="cd17919">
    <property type="entry name" value="DEXHc_Snf"/>
    <property type="match status" value="1"/>
</dbReference>
<organism evidence="7">
    <name type="scientific">Chlamydia pneumoniae</name>
    <name type="common">Chlamydophila pneumoniae</name>
    <dbReference type="NCBI Taxonomy" id="83558"/>
    <lineage>
        <taxon>Bacteria</taxon>
        <taxon>Pseudomonadati</taxon>
        <taxon>Chlamydiota</taxon>
        <taxon>Chlamydiia</taxon>
        <taxon>Chlamydiales</taxon>
        <taxon>Chlamydiaceae</taxon>
        <taxon>Chlamydia/Chlamydophila group</taxon>
        <taxon>Chlamydia</taxon>
    </lineage>
</organism>
<accession>A0A0F7X004</accession>
<dbReference type="InterPro" id="IPR038718">
    <property type="entry name" value="SNF2-like_sf"/>
</dbReference>
<dbReference type="SUPFAM" id="SSF52540">
    <property type="entry name" value="P-loop containing nucleoside triphosphate hydrolases"/>
    <property type="match status" value="2"/>
</dbReference>
<dbReference type="Pfam" id="PF00176">
    <property type="entry name" value="SNF2-rel_dom"/>
    <property type="match status" value="1"/>
</dbReference>
<dbReference type="GO" id="GO:0008270">
    <property type="term" value="F:zinc ion binding"/>
    <property type="evidence" value="ECO:0007669"/>
    <property type="project" value="UniProtKB-KW"/>
</dbReference>
<evidence type="ECO:0000256" key="1">
    <source>
        <dbReference type="ARBA" id="ARBA00022801"/>
    </source>
</evidence>
<dbReference type="AlphaFoldDB" id="A0A0F7X004"/>
<dbReference type="InterPro" id="IPR007527">
    <property type="entry name" value="Znf_SWIM"/>
</dbReference>
<dbReference type="GO" id="GO:0004386">
    <property type="term" value="F:helicase activity"/>
    <property type="evidence" value="ECO:0007669"/>
    <property type="project" value="UniProtKB-KW"/>
</dbReference>
<evidence type="ECO:0000313" key="7">
    <source>
        <dbReference type="EMBL" id="CRI42958.1"/>
    </source>
</evidence>
<name>A0A0F7X004_CHLPN</name>
<keyword evidence="2" id="KW-0862">Zinc</keyword>
<sequence>MVLEALAIFRQDAMQHLLKHRKEIVVDFCEDSYTIRIPDEEAPEGYWLSTLKLQDIDRLTFASCSCPDGECCLHLMTAYFAVYDALGLHPLHDKFRHSFWYAVFSHFFLDSIPLQAQGEMVYTLESPHITLTIECLSEEVFQDWLRTIHASEEPTVFTNKTFLKSALYRAAKKFFFLNEEGAELTIGENSQGFPSHFSLQWQGLVFKAEILDFPTLEDIFPKLELAHTSLKNVSHDISITNVTVCAEEAKVNFTLSPVIHKKDRENHPKTRIGSVEYVAKTHEMITGPKAIALPIYAIPLLADKFKDQLLSLLCYDSLEYRLRYDIRLLRDASFSFSAYLVTPGDLDNGSLIYPNYCYSPTKGLMQVVGMLSPKQAFIVKSEQVEDFLNERGHLIQEPGFQTFINERPEGHLTYNVTEQGVLLFHYDVGDPSSTEIRFGTWTYYTNQGFFLEKKNDLPIQDGLIVEPQDIPAFIVKNDAALRRLPNFFSSPPNLKDLLIEVHRQSRGKGLDLNPILVGLGESRCRLFGVFLYREDIGFSLIPTPLQGLCSLPRVIPPENVPQFLTQYAQHERILFPDPQTRPPESYELVIQSIHRPHPASPLHLQLELKTNLGSVPIGIALQGLKSKHTFLLTQAGFLDLKQNLFQFLQQFLSTQKCVIAENTVIANITDVFKLDALAPLSVTDDTIANPEDLQFFSQLKAACLPPIPQNLFSSDHQLRPYQNSGLLWMWFLYNHRLSGLLCDEMGLGKTHQATALLDIVFQSSQPSARPKFLIVCPTSVLPHWEHILSNHLPGVSIFSFHGPNKPSELPPADILLTSYGTLRQNYDKFYKIAFTIVVFDEIHMAKNKSSQIHKILCRIDAQMKLGLTGTPIENNLLEFKGLLDIILPNYLPSDALFKKLFTKRCSSEELEEIIPSQDLLLKLTRPFILRRTKKLVLPELPDKVESIIACSLSPDQEKLYMATLQREKSHIQKLETPEEPATNFLHIFALLNHLKQICDHPAVFFKDPDQYKNYESGKWNAFVKLLKESLNAGYKVVVFSQYIHMIRIITLYLEEIGIKYASIQGKSLNRKEEIETFTTDPNCQVFVGSLLAAGTGINLTAGNVVIMYDRWWNPAKENQALDRVHRIGQKNTVFIYKLITEDTLEERIHYLIEKKIRLLDKVIASQDSNILHMLNREDLLTILSYKDEHGTSDSEESPVDAPVEDDTGVLPPEDS</sequence>
<feature type="region of interest" description="Disordered" evidence="3">
    <location>
        <begin position="1189"/>
        <end position="1215"/>
    </location>
</feature>
<dbReference type="GO" id="GO:0005524">
    <property type="term" value="F:ATP binding"/>
    <property type="evidence" value="ECO:0007669"/>
    <property type="project" value="InterPro"/>
</dbReference>
<dbReference type="InterPro" id="IPR001650">
    <property type="entry name" value="Helicase_C-like"/>
</dbReference>
<feature type="domain" description="Helicase C-terminal" evidence="6">
    <location>
        <begin position="1018"/>
        <end position="1171"/>
    </location>
</feature>
<dbReference type="CDD" id="cd18793">
    <property type="entry name" value="SF2_C_SNF"/>
    <property type="match status" value="1"/>
</dbReference>
<dbReference type="Pfam" id="PF00271">
    <property type="entry name" value="Helicase_C"/>
    <property type="match status" value="1"/>
</dbReference>